<dbReference type="InterPro" id="IPR043538">
    <property type="entry name" value="XYLT"/>
</dbReference>
<keyword evidence="22" id="KW-1185">Reference proteome</keyword>
<evidence type="ECO:0000256" key="8">
    <source>
        <dbReference type="ARBA" id="ARBA00022679"/>
    </source>
</evidence>
<keyword evidence="7 21" id="KW-0328">Glycosyltransferase</keyword>
<evidence type="ECO:0000256" key="13">
    <source>
        <dbReference type="ARBA" id="ARBA00022989"/>
    </source>
</evidence>
<evidence type="ECO:0000256" key="17">
    <source>
        <dbReference type="ARBA" id="ARBA00023180"/>
    </source>
</evidence>
<accession>A0A3M7PHH9</accession>
<name>A0A3M7PHH9_BRAPC</name>
<evidence type="ECO:0000259" key="20">
    <source>
        <dbReference type="Pfam" id="PF12529"/>
    </source>
</evidence>
<evidence type="ECO:0000256" key="3">
    <source>
        <dbReference type="ARBA" id="ARBA00004840"/>
    </source>
</evidence>
<keyword evidence="12" id="KW-0735">Signal-anchor</keyword>
<dbReference type="InterPro" id="IPR024448">
    <property type="entry name" value="XylT_C"/>
</dbReference>
<evidence type="ECO:0000256" key="16">
    <source>
        <dbReference type="ARBA" id="ARBA00023157"/>
    </source>
</evidence>
<dbReference type="PANTHER" id="PTHR46025:SF3">
    <property type="entry name" value="XYLOSYLTRANSFERASE OXT"/>
    <property type="match status" value="1"/>
</dbReference>
<dbReference type="Pfam" id="PF02485">
    <property type="entry name" value="Branch"/>
    <property type="match status" value="1"/>
</dbReference>
<evidence type="ECO:0000313" key="21">
    <source>
        <dbReference type="EMBL" id="RMZ98478.1"/>
    </source>
</evidence>
<comment type="pathway">
    <text evidence="4">Glycan metabolism; heparan sulfate biosynthesis.</text>
</comment>
<comment type="catalytic activity">
    <reaction evidence="19">
        <text>UDP-alpha-D-xylose + L-seryl-[protein] = 3-O-(beta-D-xylosyl)-L-seryl-[protein] + UDP + H(+)</text>
        <dbReference type="Rhea" id="RHEA:50192"/>
        <dbReference type="Rhea" id="RHEA-COMP:9863"/>
        <dbReference type="Rhea" id="RHEA-COMP:12567"/>
        <dbReference type="ChEBI" id="CHEBI:15378"/>
        <dbReference type="ChEBI" id="CHEBI:29999"/>
        <dbReference type="ChEBI" id="CHEBI:57632"/>
        <dbReference type="ChEBI" id="CHEBI:58223"/>
        <dbReference type="ChEBI" id="CHEBI:132085"/>
        <dbReference type="EC" id="2.4.2.26"/>
    </reaction>
</comment>
<evidence type="ECO:0000256" key="1">
    <source>
        <dbReference type="ARBA" id="ARBA00004323"/>
    </source>
</evidence>
<dbReference type="UniPathway" id="UPA00755"/>
<proteinExistence type="inferred from homology"/>
<keyword evidence="16" id="KW-1015">Disulfide bond</keyword>
<evidence type="ECO:0000256" key="14">
    <source>
        <dbReference type="ARBA" id="ARBA00023034"/>
    </source>
</evidence>
<keyword evidence="11" id="KW-0256">Endoplasmic reticulum</keyword>
<protein>
    <recommendedName>
        <fullName evidence="6">protein xylosyltransferase</fullName>
        <ecNumber evidence="6">2.4.2.26</ecNumber>
    </recommendedName>
    <alternativeName>
        <fullName evidence="18">Peptide O-xylosyltransferase</fullName>
    </alternativeName>
</protein>
<dbReference type="EMBL" id="REGN01010751">
    <property type="protein sequence ID" value="RMZ98478.1"/>
    <property type="molecule type" value="Genomic_DNA"/>
</dbReference>
<keyword evidence="9" id="KW-0812">Transmembrane</keyword>
<evidence type="ECO:0000256" key="19">
    <source>
        <dbReference type="ARBA" id="ARBA00047847"/>
    </source>
</evidence>
<dbReference type="EC" id="2.4.2.26" evidence="6"/>
<comment type="similarity">
    <text evidence="5">Belongs to the glycosyltransferase 14 family. XylT subfamily.</text>
</comment>
<keyword evidence="8 21" id="KW-0808">Transferase</keyword>
<evidence type="ECO:0000256" key="12">
    <source>
        <dbReference type="ARBA" id="ARBA00022968"/>
    </source>
</evidence>
<dbReference type="GO" id="GO:0030158">
    <property type="term" value="F:protein xylosyltransferase activity"/>
    <property type="evidence" value="ECO:0007669"/>
    <property type="project" value="UniProtKB-EC"/>
</dbReference>
<evidence type="ECO:0000313" key="22">
    <source>
        <dbReference type="Proteomes" id="UP000276133"/>
    </source>
</evidence>
<gene>
    <name evidence="21" type="ORF">BpHYR1_047830</name>
</gene>
<dbReference type="GO" id="GO:0005789">
    <property type="term" value="C:endoplasmic reticulum membrane"/>
    <property type="evidence" value="ECO:0007669"/>
    <property type="project" value="UniProtKB-SubCell"/>
</dbReference>
<evidence type="ECO:0000256" key="4">
    <source>
        <dbReference type="ARBA" id="ARBA00005093"/>
    </source>
</evidence>
<dbReference type="STRING" id="10195.A0A3M7PHH9"/>
<dbReference type="GO" id="GO:0000139">
    <property type="term" value="C:Golgi membrane"/>
    <property type="evidence" value="ECO:0007669"/>
    <property type="project" value="UniProtKB-SubCell"/>
</dbReference>
<keyword evidence="10" id="KW-0479">Metal-binding</keyword>
<keyword evidence="13" id="KW-1133">Transmembrane helix</keyword>
<dbReference type="UniPathway" id="UPA00756"/>
<organism evidence="21 22">
    <name type="scientific">Brachionus plicatilis</name>
    <name type="common">Marine rotifer</name>
    <name type="synonym">Brachionus muelleri</name>
    <dbReference type="NCBI Taxonomy" id="10195"/>
    <lineage>
        <taxon>Eukaryota</taxon>
        <taxon>Metazoa</taxon>
        <taxon>Spiralia</taxon>
        <taxon>Gnathifera</taxon>
        <taxon>Rotifera</taxon>
        <taxon>Eurotatoria</taxon>
        <taxon>Monogononta</taxon>
        <taxon>Pseudotrocha</taxon>
        <taxon>Ploima</taxon>
        <taxon>Brachionidae</taxon>
        <taxon>Brachionus</taxon>
    </lineage>
</organism>
<comment type="pathway">
    <text evidence="3">Glycan metabolism; chondroitin sulfate biosynthesis.</text>
</comment>
<dbReference type="AlphaFoldDB" id="A0A3M7PHH9"/>
<evidence type="ECO:0000256" key="9">
    <source>
        <dbReference type="ARBA" id="ARBA00022692"/>
    </source>
</evidence>
<evidence type="ECO:0000256" key="18">
    <source>
        <dbReference type="ARBA" id="ARBA00042865"/>
    </source>
</evidence>
<evidence type="ECO:0000256" key="10">
    <source>
        <dbReference type="ARBA" id="ARBA00022723"/>
    </source>
</evidence>
<evidence type="ECO:0000256" key="11">
    <source>
        <dbReference type="ARBA" id="ARBA00022824"/>
    </source>
</evidence>
<comment type="subcellular location">
    <subcellularLocation>
        <location evidence="2">Endoplasmic reticulum membrane</location>
        <topology evidence="2">Single-pass type II membrane protein</topology>
    </subcellularLocation>
    <subcellularLocation>
        <location evidence="1">Golgi apparatus membrane</location>
        <topology evidence="1">Single-pass type II membrane protein</topology>
    </subcellularLocation>
</comment>
<dbReference type="GO" id="GO:0050650">
    <property type="term" value="P:chondroitin sulfate proteoglycan biosynthetic process"/>
    <property type="evidence" value="ECO:0007669"/>
    <property type="project" value="TreeGrafter"/>
</dbReference>
<feature type="domain" description="Xylosyltransferase C-terminal" evidence="20">
    <location>
        <begin position="508"/>
        <end position="560"/>
    </location>
</feature>
<keyword evidence="15" id="KW-0472">Membrane</keyword>
<dbReference type="GO" id="GO:0015012">
    <property type="term" value="P:heparan sulfate proteoglycan biosynthetic process"/>
    <property type="evidence" value="ECO:0007669"/>
    <property type="project" value="UniProtKB-UniPathway"/>
</dbReference>
<dbReference type="GO" id="GO:0046872">
    <property type="term" value="F:metal ion binding"/>
    <property type="evidence" value="ECO:0007669"/>
    <property type="project" value="UniProtKB-KW"/>
</dbReference>
<dbReference type="Pfam" id="PF12529">
    <property type="entry name" value="Xylo_C"/>
    <property type="match status" value="1"/>
</dbReference>
<dbReference type="OrthoDB" id="2019572at2759"/>
<reference evidence="21 22" key="1">
    <citation type="journal article" date="2018" name="Sci. Rep.">
        <title>Genomic signatures of local adaptation to the degree of environmental predictability in rotifers.</title>
        <authorList>
            <person name="Franch-Gras L."/>
            <person name="Hahn C."/>
            <person name="Garcia-Roger E.M."/>
            <person name="Carmona M.J."/>
            <person name="Serra M."/>
            <person name="Gomez A."/>
        </authorList>
    </citation>
    <scope>NUCLEOTIDE SEQUENCE [LARGE SCALE GENOMIC DNA]</scope>
    <source>
        <strain evidence="21">HYR1</strain>
    </source>
</reference>
<dbReference type="PANTHER" id="PTHR46025">
    <property type="entry name" value="XYLOSYLTRANSFERASE OXT"/>
    <property type="match status" value="1"/>
</dbReference>
<sequence>MSTLAESNPPMYGLFSVPRGYCGKHYSENCQICNFPKNKHAQSSIKRANGLECKEKIKQISCMFEQQNELFTNLNDLKGKKVIYELYSESKCPKAFNELKTCIHLCLTINQFSFSVYDNILLDCVCLKNLTSDLREETRPECYNESKFLKIYHTGLLETKKMDFSYEKQPLNKIFSEFKKLKLEKNLPRIVFLLTLNGRSVRQIFRLIKTIYDDYHFYYFHIDQRMKYLRKKIENFIKKNGKKNFFIAKWSYPTIWGVILKNFKFKFSMNQAYETSFLQCENRMWRLGDKTFPIGIQFSGGSDWFCLNSKFVNYIIKSKESYIENLKLFFNHSLLPSESFFHTILQNSPFCDQNYVNNHLRFVNWQRKLGCNCQHKNVVDWCGCSPNFISLKGSIQSIKDLNSIPVFFARKFDPLHNNLMINFVDQSIYGLYSADFKSISSFWQNVFDLSEPNEKKFQNLFDIMSKISWQNFQDLVNAAKVNINLIEKEYFLRSVEAFFEGDSFKGYIQVSTNFDQKERQFSNYANIMDVDDNPYVSMEFDPINEPIEFSIKWIDPFGNLIKEKQVRLNSSEKTQLLVHSLQKPDSLSQLENAGEWSLEVYMQNEYEHLILSQLPNNSVWITSVRKFWEFDSLCVNQIELVQKKSELKKDYKIFDRENTSFIKQLSKVEDLTHINFTEYDLAISVTLIEWCLECNNNGLTDSIKYYFYLIEYCMLNNLNHFFIKILKIRSNLTRFEKFQFILPNLTLFLYTSEVYQNGFDQRQLKSKIYSKLKRKFFHDKYLKVDYIFMPSVIYQIELKLGTLFLTKFCYLPEMFLILRSSKSSLIRFQYTGRSEKKSFSLYCS</sequence>
<evidence type="ECO:0000256" key="15">
    <source>
        <dbReference type="ARBA" id="ARBA00023136"/>
    </source>
</evidence>
<evidence type="ECO:0000256" key="2">
    <source>
        <dbReference type="ARBA" id="ARBA00004648"/>
    </source>
</evidence>
<keyword evidence="14" id="KW-0333">Golgi apparatus</keyword>
<comment type="caution">
    <text evidence="21">The sequence shown here is derived from an EMBL/GenBank/DDBJ whole genome shotgun (WGS) entry which is preliminary data.</text>
</comment>
<evidence type="ECO:0000256" key="7">
    <source>
        <dbReference type="ARBA" id="ARBA00022676"/>
    </source>
</evidence>
<keyword evidence="17" id="KW-0325">Glycoprotein</keyword>
<evidence type="ECO:0000256" key="5">
    <source>
        <dbReference type="ARBA" id="ARBA00010195"/>
    </source>
</evidence>
<dbReference type="InterPro" id="IPR003406">
    <property type="entry name" value="Glyco_trans_14"/>
</dbReference>
<dbReference type="Proteomes" id="UP000276133">
    <property type="component" value="Unassembled WGS sequence"/>
</dbReference>
<evidence type="ECO:0000256" key="6">
    <source>
        <dbReference type="ARBA" id="ARBA00011972"/>
    </source>
</evidence>